<dbReference type="Proteomes" id="UP000471560">
    <property type="component" value="Unassembled WGS sequence"/>
</dbReference>
<evidence type="ECO:0000256" key="1">
    <source>
        <dbReference type="SAM" id="Phobius"/>
    </source>
</evidence>
<comment type="caution">
    <text evidence="2">The sequence shown here is derived from an EMBL/GenBank/DDBJ whole genome shotgun (WGS) entry which is preliminary data.</text>
</comment>
<keyword evidence="1" id="KW-0472">Membrane</keyword>
<feature type="transmembrane region" description="Helical" evidence="1">
    <location>
        <begin position="6"/>
        <end position="25"/>
    </location>
</feature>
<feature type="transmembrane region" description="Helical" evidence="1">
    <location>
        <begin position="30"/>
        <end position="51"/>
    </location>
</feature>
<feature type="transmembrane region" description="Helical" evidence="1">
    <location>
        <begin position="95"/>
        <end position="114"/>
    </location>
</feature>
<feature type="transmembrane region" description="Helical" evidence="1">
    <location>
        <begin position="57"/>
        <end position="83"/>
    </location>
</feature>
<gene>
    <name evidence="2" type="ORF">GR204_06350</name>
</gene>
<evidence type="ECO:0000313" key="2">
    <source>
        <dbReference type="EMBL" id="NEI33621.1"/>
    </source>
</evidence>
<accession>A0A6P0B3N9</accession>
<keyword evidence="1" id="KW-0812">Transmembrane</keyword>
<name>A0A6P0B3N9_RHILE</name>
<proteinExistence type="predicted"/>
<organism evidence="2 3">
    <name type="scientific">Rhizobium leguminosarum</name>
    <dbReference type="NCBI Taxonomy" id="384"/>
    <lineage>
        <taxon>Bacteria</taxon>
        <taxon>Pseudomonadati</taxon>
        <taxon>Pseudomonadota</taxon>
        <taxon>Alphaproteobacteria</taxon>
        <taxon>Hyphomicrobiales</taxon>
        <taxon>Rhizobiaceae</taxon>
        <taxon>Rhizobium/Agrobacterium group</taxon>
        <taxon>Rhizobium</taxon>
    </lineage>
</organism>
<keyword evidence="1" id="KW-1133">Transmembrane helix</keyword>
<reference evidence="2 3" key="1">
    <citation type="submission" date="2019-12" db="EMBL/GenBank/DDBJ databases">
        <title>Rhizobium genotypes associated with high levels of biological nitrogen fixation by grain legumes in a temperate-maritime cropping system.</title>
        <authorList>
            <person name="Maluk M."/>
            <person name="Francesc Ferrando Molina F."/>
            <person name="Lopez Del Egido L."/>
            <person name="Lafos M."/>
            <person name="Langarica-Fuentes A."/>
            <person name="Gebre Yohannes G."/>
            <person name="Young M.W."/>
            <person name="Martin P."/>
            <person name="Gantlett R."/>
            <person name="Kenicer G."/>
            <person name="Hawes C."/>
            <person name="Begg G.S."/>
            <person name="Quilliam R.S."/>
            <person name="Squire G.R."/>
            <person name="Poole P.S."/>
            <person name="Young P.W."/>
            <person name="Iannetta P.M."/>
            <person name="James E.K."/>
        </authorList>
    </citation>
    <scope>NUCLEOTIDE SEQUENCE [LARGE SCALE GENOMIC DNA]</scope>
    <source>
        <strain evidence="2 3">JHI1096</strain>
    </source>
</reference>
<dbReference type="AlphaFoldDB" id="A0A6P0B3N9"/>
<dbReference type="RefSeq" id="WP_164576050.1">
    <property type="nucleotide sequence ID" value="NZ_WUEZ01000005.1"/>
</dbReference>
<protein>
    <submittedName>
        <fullName evidence="2">Uncharacterized protein</fullName>
    </submittedName>
</protein>
<sequence length="347" mass="38336">MDHFGSFVTLAATPYLIGFLALCFWWRWWLLLPAGIVAAVLAKIEFASVNASDGAGAAFGIILVVFLMIGAASGFVASGLVLIGRTARLRVLRAAYVLPAVFILGFGSFFAVTWTQQKIREARYAPPTAACLDNLHPARIADVDIAIPVAPGIFLYGDGMNDDHYLLWSNPDARAFCREADGGNATLKSVVFMLDGIPARREMETERPFCSRPHPEYLWAEMACHLIPMDVIPDKPVEMTVSLKAPSVDPSVQEREAMLKNQPTVASDGLRTYRLQNDLYLQRPDGYFAQCRDYRSKSQPWLRCTATEELTDKLAISYNFRSTAEVFITQSAAVASNARAIFNSLKP</sequence>
<evidence type="ECO:0000313" key="3">
    <source>
        <dbReference type="Proteomes" id="UP000471560"/>
    </source>
</evidence>
<dbReference type="EMBL" id="WUEZ01000005">
    <property type="protein sequence ID" value="NEI33621.1"/>
    <property type="molecule type" value="Genomic_DNA"/>
</dbReference>